<organism evidence="2">
    <name type="scientific">Naegleria gruberi</name>
    <name type="common">Amoeba</name>
    <dbReference type="NCBI Taxonomy" id="5762"/>
    <lineage>
        <taxon>Eukaryota</taxon>
        <taxon>Discoba</taxon>
        <taxon>Heterolobosea</taxon>
        <taxon>Tetramitia</taxon>
        <taxon>Eutetramitia</taxon>
        <taxon>Vahlkampfiidae</taxon>
        <taxon>Naegleria</taxon>
    </lineage>
</organism>
<accession>D2VB60</accession>
<proteinExistence type="predicted"/>
<evidence type="ECO:0000313" key="2">
    <source>
        <dbReference type="Proteomes" id="UP000006671"/>
    </source>
</evidence>
<dbReference type="GeneID" id="8850462"/>
<reference evidence="1 2" key="1">
    <citation type="journal article" date="2010" name="Cell">
        <title>The genome of Naegleria gruberi illuminates early eukaryotic versatility.</title>
        <authorList>
            <person name="Fritz-Laylin L.K."/>
            <person name="Prochnik S.E."/>
            <person name="Ginger M.L."/>
            <person name="Dacks J.B."/>
            <person name="Carpenter M.L."/>
            <person name="Field M.C."/>
            <person name="Kuo A."/>
            <person name="Paredez A."/>
            <person name="Chapman J."/>
            <person name="Pham J."/>
            <person name="Shu S."/>
            <person name="Neupane R."/>
            <person name="Cipriano M."/>
            <person name="Mancuso J."/>
            <person name="Tu H."/>
            <person name="Salamov A."/>
            <person name="Lindquist E."/>
            <person name="Shapiro H."/>
            <person name="Lucas S."/>
            <person name="Grigoriev I.V."/>
            <person name="Cande W.Z."/>
            <person name="Fulton C."/>
            <person name="Rokhsar D.S."/>
            <person name="Dawson S.C."/>
        </authorList>
    </citation>
    <scope>NUCLEOTIDE SEQUENCE [LARGE SCALE GENOMIC DNA]</scope>
    <source>
        <strain evidence="1 2">NEG-M</strain>
    </source>
</reference>
<dbReference type="AlphaFoldDB" id="D2VB60"/>
<dbReference type="RefSeq" id="XP_002678484.1">
    <property type="nucleotide sequence ID" value="XM_002678438.1"/>
</dbReference>
<dbReference type="EMBL" id="GG738861">
    <property type="protein sequence ID" value="EFC45740.1"/>
    <property type="molecule type" value="Genomic_DNA"/>
</dbReference>
<sequence length="100" mass="12011">MIPTFSLNKYYYEIVLNDLSNTYFDKNEIIQYKIEILPSNIIQQYSKRKFLVRKDSQKNSRFITYQPDAQSPSKKTKKNNIIESDIEDFDCNIKDIDDWV</sequence>
<dbReference type="Proteomes" id="UP000006671">
    <property type="component" value="Unassembled WGS sequence"/>
</dbReference>
<keyword evidence="2" id="KW-1185">Reference proteome</keyword>
<name>D2VB60_NAEGR</name>
<gene>
    <name evidence="1" type="ORF">NAEGRDRAFT_66102</name>
</gene>
<protein>
    <submittedName>
        <fullName evidence="1">Predicted protein</fullName>
    </submittedName>
</protein>
<dbReference type="VEuPathDB" id="AmoebaDB:NAEGRDRAFT_66102"/>
<evidence type="ECO:0000313" key="1">
    <source>
        <dbReference type="EMBL" id="EFC45740.1"/>
    </source>
</evidence>
<dbReference type="KEGG" id="ngr:NAEGRDRAFT_66102"/>
<dbReference type="InParanoid" id="D2VB60"/>